<evidence type="ECO:0000259" key="6">
    <source>
        <dbReference type="Pfam" id="PF00732"/>
    </source>
</evidence>
<sequence length="507" mass="54346">MVDTYDYIVVGGGTAGCIIAARLTEDPEVRVLLLEAGGSERRPEIENPGAWPSLAGSELDWNYATVPQKALGRTVPATRGKVLGGSGSINVMAHLRGHRVDYDSWAAEGAEGWDYDSVLPYFMRSEDVPDGDPRFRGRGGPLAPRPIDSPHPLSLAHVEAARQAQHAVAADLNSGELLGAACHELLISGNRRQSTASAYLRPARGRTNLTVRTGAICRRLVIVGDRCRGVEYTWDGHSIRSAAAGDVVLCAGAVDSVRLLLHSGVGPVRDLESVGVQPVIESPEVGLNLQDHILLAGVRMRADRQLPPPSGNYAESTLFAKTNPSQTRPELQIVQIQVDYHTPWQRPAENSYTFGIGHMRPRSRGSIRMASSDPEAPLLIDPKYLSDPYDIEQLIAGIEVVNTLAETSAFDAWGGTSDASALLRLDRPELEKAIHDSVSSFFHLSGTCRMGTDATAVVDPHLRVRGVDGLRVADASVMPSIVSCNTNAATVMIGEKAADLLCGRPAG</sequence>
<accession>A0A076ESP6</accession>
<dbReference type="eggNOG" id="COG2303">
    <property type="taxonomic scope" value="Bacteria"/>
</dbReference>
<comment type="cofactor">
    <cofactor evidence="1 5">
        <name>FAD</name>
        <dbReference type="ChEBI" id="CHEBI:57692"/>
    </cofactor>
</comment>
<dbReference type="Gene3D" id="3.50.50.60">
    <property type="entry name" value="FAD/NAD(P)-binding domain"/>
    <property type="match status" value="1"/>
</dbReference>
<evidence type="ECO:0000256" key="3">
    <source>
        <dbReference type="ARBA" id="ARBA00022630"/>
    </source>
</evidence>
<reference evidence="8 9" key="1">
    <citation type="submission" date="2014-07" db="EMBL/GenBank/DDBJ databases">
        <title>Genome Sequence of Rhodococcus opacus Strain R7, a Biodegrader of Mono- and Polycyclic Aromatic Hydrocarbons.</title>
        <authorList>
            <person name="Di Gennaro P."/>
            <person name="Zampolli J."/>
            <person name="Presti I."/>
            <person name="Cappelletti M."/>
            <person name="D'Ursi P."/>
            <person name="Orro A."/>
            <person name="Mezzelani A."/>
            <person name="Milanesi L."/>
        </authorList>
    </citation>
    <scope>NUCLEOTIDE SEQUENCE [LARGE SCALE GENOMIC DNA]</scope>
    <source>
        <strain evidence="8 9">R7</strain>
    </source>
</reference>
<keyword evidence="3" id="KW-0285">Flavoprotein</keyword>
<dbReference type="Pfam" id="PF05199">
    <property type="entry name" value="GMC_oxred_C"/>
    <property type="match status" value="1"/>
</dbReference>
<evidence type="ECO:0000313" key="8">
    <source>
        <dbReference type="EMBL" id="AII08178.1"/>
    </source>
</evidence>
<dbReference type="AlphaFoldDB" id="A0A076ESP6"/>
<dbReference type="PANTHER" id="PTHR11552:SF147">
    <property type="entry name" value="CHOLINE DEHYDROGENASE, MITOCHONDRIAL"/>
    <property type="match status" value="1"/>
</dbReference>
<dbReference type="SUPFAM" id="SSF51905">
    <property type="entry name" value="FAD/NAD(P)-binding domain"/>
    <property type="match status" value="1"/>
</dbReference>
<dbReference type="InterPro" id="IPR036188">
    <property type="entry name" value="FAD/NAD-bd_sf"/>
</dbReference>
<dbReference type="PANTHER" id="PTHR11552">
    <property type="entry name" value="GLUCOSE-METHANOL-CHOLINE GMC OXIDOREDUCTASE"/>
    <property type="match status" value="1"/>
</dbReference>
<evidence type="ECO:0000313" key="9">
    <source>
        <dbReference type="Proteomes" id="UP000028488"/>
    </source>
</evidence>
<organism evidence="8 9">
    <name type="scientific">Rhodococcus opacus</name>
    <name type="common">Nocardia opaca</name>
    <dbReference type="NCBI Taxonomy" id="37919"/>
    <lineage>
        <taxon>Bacteria</taxon>
        <taxon>Bacillati</taxon>
        <taxon>Actinomycetota</taxon>
        <taxon>Actinomycetes</taxon>
        <taxon>Mycobacteriales</taxon>
        <taxon>Nocardiaceae</taxon>
        <taxon>Rhodococcus</taxon>
    </lineage>
</organism>
<dbReference type="EMBL" id="CP008947">
    <property type="protein sequence ID" value="AII08178.1"/>
    <property type="molecule type" value="Genomic_DNA"/>
</dbReference>
<protein>
    <submittedName>
        <fullName evidence="8">Glucose-methanol-choline oxidoreductase</fullName>
    </submittedName>
</protein>
<feature type="domain" description="Glucose-methanol-choline oxidoreductase N-terminal" evidence="6">
    <location>
        <begin position="5"/>
        <end position="293"/>
    </location>
</feature>
<dbReference type="Proteomes" id="UP000028488">
    <property type="component" value="Chromosome"/>
</dbReference>
<dbReference type="InterPro" id="IPR012132">
    <property type="entry name" value="GMC_OxRdtase"/>
</dbReference>
<keyword evidence="4 5" id="KW-0274">FAD</keyword>
<evidence type="ECO:0000256" key="5">
    <source>
        <dbReference type="PIRSR" id="PIRSR000137-2"/>
    </source>
</evidence>
<dbReference type="InterPro" id="IPR000172">
    <property type="entry name" value="GMC_OxRdtase_N"/>
</dbReference>
<dbReference type="GO" id="GO:0050660">
    <property type="term" value="F:flavin adenine dinucleotide binding"/>
    <property type="evidence" value="ECO:0007669"/>
    <property type="project" value="InterPro"/>
</dbReference>
<feature type="binding site" evidence="5">
    <location>
        <position position="82"/>
    </location>
    <ligand>
        <name>FAD</name>
        <dbReference type="ChEBI" id="CHEBI:57692"/>
    </ligand>
</feature>
<dbReference type="Pfam" id="PF00732">
    <property type="entry name" value="GMC_oxred_N"/>
    <property type="match status" value="1"/>
</dbReference>
<dbReference type="SUPFAM" id="SSF54373">
    <property type="entry name" value="FAD-linked reductases, C-terminal domain"/>
    <property type="match status" value="1"/>
</dbReference>
<proteinExistence type="inferred from homology"/>
<dbReference type="PIRSF" id="PIRSF000137">
    <property type="entry name" value="Alcohol_oxidase"/>
    <property type="match status" value="1"/>
</dbReference>
<comment type="similarity">
    <text evidence="2">Belongs to the GMC oxidoreductase family.</text>
</comment>
<gene>
    <name evidence="8" type="ORF">EP51_27575</name>
</gene>
<dbReference type="InterPro" id="IPR007867">
    <property type="entry name" value="GMC_OxRtase_C"/>
</dbReference>
<evidence type="ECO:0000256" key="1">
    <source>
        <dbReference type="ARBA" id="ARBA00001974"/>
    </source>
</evidence>
<feature type="domain" description="Glucose-methanol-choline oxidoreductase C-terminal" evidence="7">
    <location>
        <begin position="361"/>
        <end position="494"/>
    </location>
</feature>
<evidence type="ECO:0000259" key="7">
    <source>
        <dbReference type="Pfam" id="PF05199"/>
    </source>
</evidence>
<evidence type="ECO:0000256" key="4">
    <source>
        <dbReference type="ARBA" id="ARBA00022827"/>
    </source>
</evidence>
<dbReference type="GO" id="GO:0016614">
    <property type="term" value="F:oxidoreductase activity, acting on CH-OH group of donors"/>
    <property type="evidence" value="ECO:0007669"/>
    <property type="project" value="InterPro"/>
</dbReference>
<dbReference type="Gene3D" id="3.30.560.10">
    <property type="entry name" value="Glucose Oxidase, domain 3"/>
    <property type="match status" value="1"/>
</dbReference>
<evidence type="ECO:0000256" key="2">
    <source>
        <dbReference type="ARBA" id="ARBA00010790"/>
    </source>
</evidence>
<name>A0A076ESP6_RHOOP</name>